<protein>
    <submittedName>
        <fullName evidence="2">Uncharacterized protein</fullName>
    </submittedName>
</protein>
<proteinExistence type="predicted"/>
<evidence type="ECO:0000313" key="2">
    <source>
        <dbReference type="EMBL" id="GAB79166.1"/>
    </source>
</evidence>
<feature type="compositionally biased region" description="Low complexity" evidence="1">
    <location>
        <begin position="338"/>
        <end position="348"/>
    </location>
</feature>
<keyword evidence="3" id="KW-1185">Reference proteome</keyword>
<reference evidence="2 3" key="1">
    <citation type="submission" date="2012-08" db="EMBL/GenBank/DDBJ databases">
        <title>Whole genome shotgun sequence of Austwickia chelonae NBRC 105200.</title>
        <authorList>
            <person name="Yoshida I."/>
            <person name="Hosoyama A."/>
            <person name="Tsuchikane K."/>
            <person name="Katsumata H."/>
            <person name="Ando Y."/>
            <person name="Ohji S."/>
            <person name="Hamada M."/>
            <person name="Tamura T."/>
            <person name="Yamazoe A."/>
            <person name="Yamazaki S."/>
            <person name="Fujita N."/>
        </authorList>
    </citation>
    <scope>NUCLEOTIDE SEQUENCE [LARGE SCALE GENOMIC DNA]</scope>
    <source>
        <strain evidence="2 3">NBRC 105200</strain>
    </source>
</reference>
<name>K6UNQ4_9MICO</name>
<dbReference type="Proteomes" id="UP000008495">
    <property type="component" value="Unassembled WGS sequence"/>
</dbReference>
<dbReference type="EMBL" id="BAGZ01000020">
    <property type="protein sequence ID" value="GAB79166.1"/>
    <property type="molecule type" value="Genomic_DNA"/>
</dbReference>
<feature type="compositionally biased region" description="Basic and acidic residues" evidence="1">
    <location>
        <begin position="323"/>
        <end position="337"/>
    </location>
</feature>
<comment type="caution">
    <text evidence="2">The sequence shown here is derived from an EMBL/GenBank/DDBJ whole genome shotgun (WGS) entry which is preliminary data.</text>
</comment>
<evidence type="ECO:0000256" key="1">
    <source>
        <dbReference type="SAM" id="MobiDB-lite"/>
    </source>
</evidence>
<organism evidence="2 3">
    <name type="scientific">Austwickia chelonae NBRC 105200</name>
    <dbReference type="NCBI Taxonomy" id="1184607"/>
    <lineage>
        <taxon>Bacteria</taxon>
        <taxon>Bacillati</taxon>
        <taxon>Actinomycetota</taxon>
        <taxon>Actinomycetes</taxon>
        <taxon>Micrococcales</taxon>
        <taxon>Dermatophilaceae</taxon>
        <taxon>Austwickia</taxon>
    </lineage>
</organism>
<gene>
    <name evidence="2" type="ORF">AUCHE_20_00380</name>
</gene>
<evidence type="ECO:0000313" key="3">
    <source>
        <dbReference type="Proteomes" id="UP000008495"/>
    </source>
</evidence>
<feature type="region of interest" description="Disordered" evidence="1">
    <location>
        <begin position="1"/>
        <end position="31"/>
    </location>
</feature>
<dbReference type="eggNOG" id="ENOG50329AQ">
    <property type="taxonomic scope" value="Bacteria"/>
</dbReference>
<sequence length="358" mass="38423">MQLSSGDIVPPPRVGATDTGAPGTHPGLDGPPGILWRVESDGDIAGELALMLHVHAARTPEVMCAVQRLSPLAKRRVDLCRMTEAQNGDLRNAVRVARENGGSLYLAATLMAGSRLTEEDLLSLPDWEISIAHTAISRDWVRADNGYLEVTDYRQPFTAPQEVVTESGTDGSESRLRSVEEPPAEASPPEAAADEVPAAERNSPAEAVAAVPAEDAPAQNEEDVPEPVYTGVSFRGSDGSMYAEYTYGEHAAGSPSSYVVDLRAVGETAALKQGEVITPIPPPAVATDNPWAEQQGHMSQHLQEQARRFGVMRAETVQRSRTGRRERDHRGEARAAEKSAASGAGHKANTWWDDLLGR</sequence>
<feature type="region of interest" description="Disordered" evidence="1">
    <location>
        <begin position="159"/>
        <end position="224"/>
    </location>
</feature>
<feature type="region of interest" description="Disordered" evidence="1">
    <location>
        <begin position="279"/>
        <end position="358"/>
    </location>
</feature>
<feature type="compositionally biased region" description="Low complexity" evidence="1">
    <location>
        <begin position="187"/>
        <end position="218"/>
    </location>
</feature>
<dbReference type="RefSeq" id="WP_006503923.1">
    <property type="nucleotide sequence ID" value="NZ_BAGZ01000020.1"/>
</dbReference>
<dbReference type="AlphaFoldDB" id="K6UNQ4"/>
<accession>K6UNQ4</accession>